<dbReference type="EMBL" id="JAGPXC010000003">
    <property type="protein sequence ID" value="KAH6655416.1"/>
    <property type="molecule type" value="Genomic_DNA"/>
</dbReference>
<name>A0A9P8ZXY0_9PEZI</name>
<feature type="chain" id="PRO_5040238042" description="Secreted protein" evidence="1">
    <location>
        <begin position="25"/>
        <end position="71"/>
    </location>
</feature>
<gene>
    <name evidence="2" type="ORF">BKA67DRAFT_560618</name>
</gene>
<keyword evidence="1" id="KW-0732">Signal</keyword>
<comment type="caution">
    <text evidence="2">The sequence shown here is derived from an EMBL/GenBank/DDBJ whole genome shotgun (WGS) entry which is preliminary data.</text>
</comment>
<keyword evidence="3" id="KW-1185">Reference proteome</keyword>
<evidence type="ECO:0000256" key="1">
    <source>
        <dbReference type="SAM" id="SignalP"/>
    </source>
</evidence>
<evidence type="ECO:0008006" key="4">
    <source>
        <dbReference type="Google" id="ProtNLM"/>
    </source>
</evidence>
<sequence>MRAYLAFCRYWLIFSIRFVKGCEAMRMGRRGRLAWLCCPQRSHRINRAMVNDRWTKIFGSEQDVLGCCEHA</sequence>
<feature type="signal peptide" evidence="1">
    <location>
        <begin position="1"/>
        <end position="24"/>
    </location>
</feature>
<dbReference type="RefSeq" id="XP_045959681.1">
    <property type="nucleotide sequence ID" value="XM_046102471.1"/>
</dbReference>
<dbReference type="AlphaFoldDB" id="A0A9P8ZXY0"/>
<evidence type="ECO:0000313" key="3">
    <source>
        <dbReference type="Proteomes" id="UP000758603"/>
    </source>
</evidence>
<evidence type="ECO:0000313" key="2">
    <source>
        <dbReference type="EMBL" id="KAH6655416.1"/>
    </source>
</evidence>
<organism evidence="2 3">
    <name type="scientific">Truncatella angustata</name>
    <dbReference type="NCBI Taxonomy" id="152316"/>
    <lineage>
        <taxon>Eukaryota</taxon>
        <taxon>Fungi</taxon>
        <taxon>Dikarya</taxon>
        <taxon>Ascomycota</taxon>
        <taxon>Pezizomycotina</taxon>
        <taxon>Sordariomycetes</taxon>
        <taxon>Xylariomycetidae</taxon>
        <taxon>Amphisphaeriales</taxon>
        <taxon>Sporocadaceae</taxon>
        <taxon>Truncatella</taxon>
    </lineage>
</organism>
<protein>
    <recommendedName>
        <fullName evidence="4">Secreted protein</fullName>
    </recommendedName>
</protein>
<dbReference type="GeneID" id="70131363"/>
<reference evidence="2" key="1">
    <citation type="journal article" date="2021" name="Nat. Commun.">
        <title>Genetic determinants of endophytism in the Arabidopsis root mycobiome.</title>
        <authorList>
            <person name="Mesny F."/>
            <person name="Miyauchi S."/>
            <person name="Thiergart T."/>
            <person name="Pickel B."/>
            <person name="Atanasova L."/>
            <person name="Karlsson M."/>
            <person name="Huettel B."/>
            <person name="Barry K.W."/>
            <person name="Haridas S."/>
            <person name="Chen C."/>
            <person name="Bauer D."/>
            <person name="Andreopoulos W."/>
            <person name="Pangilinan J."/>
            <person name="LaButti K."/>
            <person name="Riley R."/>
            <person name="Lipzen A."/>
            <person name="Clum A."/>
            <person name="Drula E."/>
            <person name="Henrissat B."/>
            <person name="Kohler A."/>
            <person name="Grigoriev I.V."/>
            <person name="Martin F.M."/>
            <person name="Hacquard S."/>
        </authorList>
    </citation>
    <scope>NUCLEOTIDE SEQUENCE</scope>
    <source>
        <strain evidence="2">MPI-SDFR-AT-0073</strain>
    </source>
</reference>
<accession>A0A9P8ZXY0</accession>
<proteinExistence type="predicted"/>
<dbReference type="Proteomes" id="UP000758603">
    <property type="component" value="Unassembled WGS sequence"/>
</dbReference>